<dbReference type="AlphaFoldDB" id="A0A3N6RYT2"/>
<gene>
    <name evidence="1" type="ORF">EB241_11345</name>
</gene>
<evidence type="ECO:0000313" key="2">
    <source>
        <dbReference type="Proteomes" id="UP000279457"/>
    </source>
</evidence>
<dbReference type="Proteomes" id="UP000279457">
    <property type="component" value="Unassembled WGS sequence"/>
</dbReference>
<name>A0A3N6RYT2_9GAMM</name>
<evidence type="ECO:0000313" key="1">
    <source>
        <dbReference type="EMBL" id="RQM38324.1"/>
    </source>
</evidence>
<dbReference type="EMBL" id="RHHM01000007">
    <property type="protein sequence ID" value="RQM38324.1"/>
    <property type="molecule type" value="Genomic_DNA"/>
</dbReference>
<proteinExistence type="predicted"/>
<protein>
    <submittedName>
        <fullName evidence="1">Uncharacterized protein</fullName>
    </submittedName>
</protein>
<sequence length="104" mass="11626">MKVPGAGKSTGHSTLYHPDHIAINTGFSQHPTPLIITDGLFTVPMHNTQNNINGEITTEYPRTGHAVLNNQEILSAIMPFKQLLIFTINWNILIFPHSRKSIVR</sequence>
<accession>A0A3N6RYT2</accession>
<comment type="caution">
    <text evidence="1">The sequence shown here is derived from an EMBL/GenBank/DDBJ whole genome shotgun (WGS) entry which is preliminary data.</text>
</comment>
<organism evidence="1 2">
    <name type="scientific">Erwinia psidii</name>
    <dbReference type="NCBI Taxonomy" id="69224"/>
    <lineage>
        <taxon>Bacteria</taxon>
        <taxon>Pseudomonadati</taxon>
        <taxon>Pseudomonadota</taxon>
        <taxon>Gammaproteobacteria</taxon>
        <taxon>Enterobacterales</taxon>
        <taxon>Erwiniaceae</taxon>
        <taxon>Erwinia</taxon>
    </lineage>
</organism>
<keyword evidence="2" id="KW-1185">Reference proteome</keyword>
<reference evidence="1 2" key="1">
    <citation type="submission" date="2018-10" db="EMBL/GenBank/DDBJ databases">
        <title>Draft genome sequence for the type isolate of Erwinia psidii, agent causal of bacterial blight in guava (Psidium guajava) and wilt and die-back of Eucalyptus spp.</title>
        <authorList>
            <person name="Hermenegildo P.S."/>
            <person name="Santos S.A."/>
            <person name="Guimaraes L.M.S."/>
            <person name="Vidigal P.M.P."/>
            <person name="Pereira I.C."/>
            <person name="Badel J.L."/>
            <person name="Alfenas-Zerbini P."/>
            <person name="Ferreira M.A.S.V."/>
            <person name="Alfenas A.C."/>
        </authorList>
    </citation>
    <scope>NUCLEOTIDE SEQUENCE [LARGE SCALE GENOMIC DNA]</scope>
    <source>
        <strain evidence="1 2">IBSBF 435</strain>
    </source>
</reference>